<evidence type="ECO:0000313" key="3">
    <source>
        <dbReference type="Proteomes" id="UP000838748"/>
    </source>
</evidence>
<evidence type="ECO:0000313" key="2">
    <source>
        <dbReference type="EMBL" id="CAH0536857.1"/>
    </source>
</evidence>
<proteinExistence type="predicted"/>
<gene>
    <name evidence="2" type="ORF">VMF7928_00748</name>
</gene>
<name>A0ABN8E4C7_9VIBR</name>
<evidence type="ECO:0000256" key="1">
    <source>
        <dbReference type="SAM" id="Phobius"/>
    </source>
</evidence>
<sequence>MTDAQFTQLIELLENFQLMVFIGLCFVLFGIGLLWGGQR</sequence>
<dbReference type="Proteomes" id="UP000838748">
    <property type="component" value="Unassembled WGS sequence"/>
</dbReference>
<comment type="caution">
    <text evidence="2">The sequence shown here is derived from an EMBL/GenBank/DDBJ whole genome shotgun (WGS) entry which is preliminary data.</text>
</comment>
<protein>
    <submittedName>
        <fullName evidence="2">Uncharacterized protein</fullName>
    </submittedName>
</protein>
<organism evidence="2 3">
    <name type="scientific">Vibrio marisflavi CECT 7928</name>
    <dbReference type="NCBI Taxonomy" id="634439"/>
    <lineage>
        <taxon>Bacteria</taxon>
        <taxon>Pseudomonadati</taxon>
        <taxon>Pseudomonadota</taxon>
        <taxon>Gammaproteobacteria</taxon>
        <taxon>Vibrionales</taxon>
        <taxon>Vibrionaceae</taxon>
        <taxon>Vibrio</taxon>
    </lineage>
</organism>
<accession>A0ABN8E4C7</accession>
<keyword evidence="1" id="KW-0472">Membrane</keyword>
<keyword evidence="1" id="KW-0812">Transmembrane</keyword>
<reference evidence="2" key="1">
    <citation type="submission" date="2021-11" db="EMBL/GenBank/DDBJ databases">
        <authorList>
            <person name="Rodrigo-Torres L."/>
            <person name="Arahal R. D."/>
            <person name="Lucena T."/>
        </authorList>
    </citation>
    <scope>NUCLEOTIDE SEQUENCE</scope>
    <source>
        <strain evidence="2">CECT 7928</strain>
    </source>
</reference>
<keyword evidence="1" id="KW-1133">Transmembrane helix</keyword>
<keyword evidence="3" id="KW-1185">Reference proteome</keyword>
<feature type="transmembrane region" description="Helical" evidence="1">
    <location>
        <begin position="16"/>
        <end position="36"/>
    </location>
</feature>
<dbReference type="EMBL" id="CAKLDM010000001">
    <property type="protein sequence ID" value="CAH0536857.1"/>
    <property type="molecule type" value="Genomic_DNA"/>
</dbReference>